<dbReference type="EC" id="2.7.1.-" evidence="3"/>
<name>A0ABU5K180_9BACI</name>
<feature type="domain" description="Aminoglycoside phosphotransferase" evidence="2">
    <location>
        <begin position="65"/>
        <end position="280"/>
    </location>
</feature>
<comment type="similarity">
    <text evidence="1">Belongs to the pseudomonas-type ThrB family.</text>
</comment>
<comment type="caution">
    <text evidence="3">The sequence shown here is derived from an EMBL/GenBank/DDBJ whole genome shotgun (WGS) entry which is preliminary data.</text>
</comment>
<dbReference type="InterPro" id="IPR011009">
    <property type="entry name" value="Kinase-like_dom_sf"/>
</dbReference>
<gene>
    <name evidence="3" type="ORF">U2I54_18725</name>
</gene>
<dbReference type="InterPro" id="IPR002575">
    <property type="entry name" value="Aminoglycoside_PTrfase"/>
</dbReference>
<dbReference type="PANTHER" id="PTHR21064:SF6">
    <property type="entry name" value="AMINOGLYCOSIDE PHOSPHOTRANSFERASE DOMAIN-CONTAINING PROTEIN"/>
    <property type="match status" value="1"/>
</dbReference>
<dbReference type="Proteomes" id="UP001291930">
    <property type="component" value="Unassembled WGS sequence"/>
</dbReference>
<dbReference type="InterPro" id="IPR050249">
    <property type="entry name" value="Pseudomonas-type_ThrB"/>
</dbReference>
<dbReference type="Gene3D" id="3.90.1200.10">
    <property type="match status" value="1"/>
</dbReference>
<keyword evidence="3" id="KW-0808">Transferase</keyword>
<keyword evidence="4" id="KW-1185">Reference proteome</keyword>
<accession>A0ABU5K180</accession>
<dbReference type="RefSeq" id="WP_374218606.1">
    <property type="nucleotide sequence ID" value="NZ_JAXOVW010000047.1"/>
</dbReference>
<evidence type="ECO:0000313" key="4">
    <source>
        <dbReference type="Proteomes" id="UP001291930"/>
    </source>
</evidence>
<dbReference type="EMBL" id="JAXOVW010000047">
    <property type="protein sequence ID" value="MDZ5609042.1"/>
    <property type="molecule type" value="Genomic_DNA"/>
</dbReference>
<dbReference type="Pfam" id="PF01636">
    <property type="entry name" value="APH"/>
    <property type="match status" value="1"/>
</dbReference>
<protein>
    <submittedName>
        <fullName evidence="3">Aminoglycoside phosphotransferase family protein</fullName>
        <ecNumber evidence="3">2.7.1.-</ecNumber>
    </submittedName>
</protein>
<dbReference type="SUPFAM" id="SSF56112">
    <property type="entry name" value="Protein kinase-like (PK-like)"/>
    <property type="match status" value="1"/>
</dbReference>
<reference evidence="4" key="1">
    <citation type="submission" date="2023-11" db="EMBL/GenBank/DDBJ databases">
        <title>Genome Sequence of Bacillus pseudomycoides stain BUPM19.</title>
        <authorList>
            <person name="Farhat A."/>
        </authorList>
    </citation>
    <scope>NUCLEOTIDE SEQUENCE [LARGE SCALE GENOMIC DNA]</scope>
    <source>
        <strain evidence="4">BUPM19</strain>
    </source>
</reference>
<dbReference type="GO" id="GO:0016740">
    <property type="term" value="F:transferase activity"/>
    <property type="evidence" value="ECO:0007669"/>
    <property type="project" value="UniProtKB-KW"/>
</dbReference>
<evidence type="ECO:0000313" key="3">
    <source>
        <dbReference type="EMBL" id="MDZ5609042.1"/>
    </source>
</evidence>
<dbReference type="PANTHER" id="PTHR21064">
    <property type="entry name" value="AMINOGLYCOSIDE PHOSPHOTRANSFERASE DOMAIN-CONTAINING PROTEIN-RELATED"/>
    <property type="match status" value="1"/>
</dbReference>
<evidence type="ECO:0000259" key="2">
    <source>
        <dbReference type="Pfam" id="PF01636"/>
    </source>
</evidence>
<sequence>MQLLVRKAISYYFTDIHSLQIEEELNKGSWNKDLHYKIMINGKRYSARFLGVNRTENPAFGHITNKQLEEQIRFSRYLREHDIPFMRIMQSSTNHPFVFFTWNDEVYRFVLSEWIEGIHITYCDENIAEEFGREARRFHDISSRFQSSTFSKKSHLHGYKEFIKLLRNEVPARIVLSESTSVLQNYLEVAEYHIEKAYSKDLNFIMQSDLNPLNIIWDSNQKIKGIVDFESIGYGDRIEGLAWLIKWYSHTKGISSHEVCPKVAQAFLKGYDSGDFLDSTDYERLSSLLWLSGCLNWNFVKKTLESLEEENCERLLEEHLEFYKLRGEKLYSLLKVD</sequence>
<evidence type="ECO:0000256" key="1">
    <source>
        <dbReference type="ARBA" id="ARBA00038240"/>
    </source>
</evidence>
<organism evidence="3 4">
    <name type="scientific">Bacillus bingmayongensis</name>
    <dbReference type="NCBI Taxonomy" id="1150157"/>
    <lineage>
        <taxon>Bacteria</taxon>
        <taxon>Bacillati</taxon>
        <taxon>Bacillota</taxon>
        <taxon>Bacilli</taxon>
        <taxon>Bacillales</taxon>
        <taxon>Bacillaceae</taxon>
        <taxon>Bacillus</taxon>
    </lineage>
</organism>
<proteinExistence type="inferred from homology"/>